<keyword evidence="4" id="KW-1133">Transmembrane helix</keyword>
<dbReference type="Gene3D" id="3.40.710.10">
    <property type="entry name" value="DD-peptidase/beta-lactamase superfamily"/>
    <property type="match status" value="2"/>
</dbReference>
<dbReference type="Pfam" id="PF02113">
    <property type="entry name" value="Peptidase_S13"/>
    <property type="match status" value="1"/>
</dbReference>
<keyword evidence="5" id="KW-0645">Protease</keyword>
<keyword evidence="5" id="KW-0121">Carboxypeptidase</keyword>
<feature type="region of interest" description="Disordered" evidence="3">
    <location>
        <begin position="1"/>
        <end position="57"/>
    </location>
</feature>
<keyword evidence="2" id="KW-0378">Hydrolase</keyword>
<proteinExistence type="inferred from homology"/>
<evidence type="ECO:0000313" key="5">
    <source>
        <dbReference type="EMBL" id="PRY68804.1"/>
    </source>
</evidence>
<dbReference type="PRINTS" id="PR00922">
    <property type="entry name" value="DADACBPTASE3"/>
</dbReference>
<reference evidence="5 6" key="1">
    <citation type="submission" date="2018-03" db="EMBL/GenBank/DDBJ databases">
        <title>Genomic Encyclopedia of Type Strains, Phase III (KMG-III): the genomes of soil and plant-associated and newly described type strains.</title>
        <authorList>
            <person name="Whitman W."/>
        </authorList>
    </citation>
    <scope>NUCLEOTIDE SEQUENCE [LARGE SCALE GENOMIC DNA]</scope>
    <source>
        <strain evidence="5 6">CGMCC 1.12484</strain>
    </source>
</reference>
<dbReference type="InterPro" id="IPR012338">
    <property type="entry name" value="Beta-lactam/transpept-like"/>
</dbReference>
<name>A0A2T0VFH4_9MICO</name>
<dbReference type="GO" id="GO:0000270">
    <property type="term" value="P:peptidoglycan metabolic process"/>
    <property type="evidence" value="ECO:0007669"/>
    <property type="project" value="TreeGrafter"/>
</dbReference>
<dbReference type="GO" id="GO:0004185">
    <property type="term" value="F:serine-type carboxypeptidase activity"/>
    <property type="evidence" value="ECO:0007669"/>
    <property type="project" value="InterPro"/>
</dbReference>
<dbReference type="InterPro" id="IPR000667">
    <property type="entry name" value="Peptidase_S13"/>
</dbReference>
<protein>
    <submittedName>
        <fullName evidence="5">D-alanyl-D-alanine carboxypeptidase/D-alanyl-D-alanine-endopeptidase (Penicillin-binding protein 4)</fullName>
    </submittedName>
</protein>
<evidence type="ECO:0000313" key="6">
    <source>
        <dbReference type="Proteomes" id="UP000237983"/>
    </source>
</evidence>
<keyword evidence="6" id="KW-1185">Reference proteome</keyword>
<gene>
    <name evidence="5" type="ORF">B0I08_1038</name>
</gene>
<comment type="similarity">
    <text evidence="1">Belongs to the peptidase S13 family.</text>
</comment>
<sequence length="546" mass="55118">MRYEPRSACVTQGSKTTAGTIDGVTEPDDDQNRPVTPRANPAPVWPSTSDDHGRGAPLAPRRFALTAAELSADYPSFDANDGDLPRVSFFAKHRLAVRITALVVVFLLLVAGAAALGYTAGQEAAANVPAPVEPARAVPAIVPAAVPVRTCSVSGAATAAQLGTLHAQVTRADNGEVLFSRLPDAVLQPGSAAAVITAAAAVAKLGADFQLTTTVVDSTTPGTIVLVGRGDATLSSLPEGQQSVYADAPSMSTLAAATLTTYQAAHPDVPITNVVLDATYWDKADRWNSGWDRDLQTGGTLSEVTALQVDGDRADPTAQTSARSTDPIGRAGEVFVQALGLNPDAITVSEGAAETGAPVLAEVSSQPLSTLVGQMLLQNDATLAEMLARVLSVESEFSGSAASLQQAIPQALQGLGLATGELTVRDGSGLSRDNSVSAQFMASVMAAVASNEAVATVLTSLSVAGETGTLAARFADDSAPAVGAISGVAGSLDGSRSLAGVISAPDGTVLSFSLIAVGGGVADDADAALDTLAASLYGCGNNLSNF</sequence>
<dbReference type="PANTHER" id="PTHR30023">
    <property type="entry name" value="D-ALANYL-D-ALANINE CARBOXYPEPTIDASE"/>
    <property type="match status" value="1"/>
</dbReference>
<evidence type="ECO:0000256" key="3">
    <source>
        <dbReference type="SAM" id="MobiDB-lite"/>
    </source>
</evidence>
<dbReference type="SUPFAM" id="SSF56601">
    <property type="entry name" value="beta-lactamase/transpeptidase-like"/>
    <property type="match status" value="1"/>
</dbReference>
<dbReference type="EMBL" id="PVTL01000003">
    <property type="protein sequence ID" value="PRY68804.1"/>
    <property type="molecule type" value="Genomic_DNA"/>
</dbReference>
<feature type="transmembrane region" description="Helical" evidence="4">
    <location>
        <begin position="95"/>
        <end position="118"/>
    </location>
</feature>
<dbReference type="NCBIfam" id="TIGR00666">
    <property type="entry name" value="PBP4"/>
    <property type="match status" value="1"/>
</dbReference>
<dbReference type="GO" id="GO:0006508">
    <property type="term" value="P:proteolysis"/>
    <property type="evidence" value="ECO:0007669"/>
    <property type="project" value="InterPro"/>
</dbReference>
<accession>A0A2T0VFH4</accession>
<keyword evidence="4" id="KW-0472">Membrane</keyword>
<keyword evidence="4" id="KW-0812">Transmembrane</keyword>
<feature type="compositionally biased region" description="Polar residues" evidence="3">
    <location>
        <begin position="9"/>
        <end position="19"/>
    </location>
</feature>
<evidence type="ECO:0000256" key="4">
    <source>
        <dbReference type="SAM" id="Phobius"/>
    </source>
</evidence>
<dbReference type="Proteomes" id="UP000237983">
    <property type="component" value="Unassembled WGS sequence"/>
</dbReference>
<organism evidence="5 6">
    <name type="scientific">Glaciihabitans tibetensis</name>
    <dbReference type="NCBI Taxonomy" id="1266600"/>
    <lineage>
        <taxon>Bacteria</taxon>
        <taxon>Bacillati</taxon>
        <taxon>Actinomycetota</taxon>
        <taxon>Actinomycetes</taxon>
        <taxon>Micrococcales</taxon>
        <taxon>Microbacteriaceae</taxon>
        <taxon>Glaciihabitans</taxon>
    </lineage>
</organism>
<evidence type="ECO:0000256" key="1">
    <source>
        <dbReference type="ARBA" id="ARBA00006096"/>
    </source>
</evidence>
<dbReference type="AlphaFoldDB" id="A0A2T0VFH4"/>
<evidence type="ECO:0000256" key="2">
    <source>
        <dbReference type="ARBA" id="ARBA00022801"/>
    </source>
</evidence>
<comment type="caution">
    <text evidence="5">The sequence shown here is derived from an EMBL/GenBank/DDBJ whole genome shotgun (WGS) entry which is preliminary data.</text>
</comment>
<dbReference type="PANTHER" id="PTHR30023:SF0">
    <property type="entry name" value="PENICILLIN-SENSITIVE CARBOXYPEPTIDASE A"/>
    <property type="match status" value="1"/>
</dbReference>